<organism evidence="11 12">
    <name type="scientific">Erpetoichthys calabaricus</name>
    <name type="common">Rope fish</name>
    <name type="synonym">Calamoichthys calabaricus</name>
    <dbReference type="NCBI Taxonomy" id="27687"/>
    <lineage>
        <taxon>Eukaryota</taxon>
        <taxon>Metazoa</taxon>
        <taxon>Chordata</taxon>
        <taxon>Craniata</taxon>
        <taxon>Vertebrata</taxon>
        <taxon>Euteleostomi</taxon>
        <taxon>Actinopterygii</taxon>
        <taxon>Polypteriformes</taxon>
        <taxon>Polypteridae</taxon>
        <taxon>Erpetoichthys</taxon>
    </lineage>
</organism>
<dbReference type="InterPro" id="IPR001841">
    <property type="entry name" value="Znf_RING"/>
</dbReference>
<evidence type="ECO:0000256" key="5">
    <source>
        <dbReference type="ARBA" id="ARBA00022859"/>
    </source>
</evidence>
<dbReference type="SMART" id="SM00336">
    <property type="entry name" value="BBOX"/>
    <property type="match status" value="1"/>
</dbReference>
<dbReference type="SMART" id="SM00184">
    <property type="entry name" value="RING"/>
    <property type="match status" value="1"/>
</dbReference>
<evidence type="ECO:0000313" key="11">
    <source>
        <dbReference type="Ensembl" id="ENSECRP00000024231.1"/>
    </source>
</evidence>
<dbReference type="PRINTS" id="PR01407">
    <property type="entry name" value="BUTYPHLNCDUF"/>
</dbReference>
<dbReference type="AlphaFoldDB" id="A0A8C4SYK7"/>
<evidence type="ECO:0000259" key="9">
    <source>
        <dbReference type="PROSITE" id="PS50119"/>
    </source>
</evidence>
<keyword evidence="4" id="KW-0862">Zinc</keyword>
<keyword evidence="2" id="KW-0479">Metal-binding</keyword>
<dbReference type="PANTHER" id="PTHR25465:SF5">
    <property type="entry name" value="E3 UBIQUITIN_ISG15 LIGASE TRIM25-RELATED"/>
    <property type="match status" value="1"/>
</dbReference>
<dbReference type="InterPro" id="IPR058030">
    <property type="entry name" value="TRIM8/14/16/25/29/45/65_CC"/>
</dbReference>
<dbReference type="SUPFAM" id="SSF57845">
    <property type="entry name" value="B-box zinc-binding domain"/>
    <property type="match status" value="1"/>
</dbReference>
<dbReference type="Pfam" id="PF00643">
    <property type="entry name" value="zf-B_box"/>
    <property type="match status" value="1"/>
</dbReference>
<dbReference type="Gene3D" id="4.10.830.40">
    <property type="match status" value="1"/>
</dbReference>
<evidence type="ECO:0000256" key="4">
    <source>
        <dbReference type="ARBA" id="ARBA00022833"/>
    </source>
</evidence>
<dbReference type="GO" id="GO:0008270">
    <property type="term" value="F:zinc ion binding"/>
    <property type="evidence" value="ECO:0007669"/>
    <property type="project" value="UniProtKB-KW"/>
</dbReference>
<dbReference type="InterPro" id="IPR006574">
    <property type="entry name" value="PRY"/>
</dbReference>
<dbReference type="GeneTree" id="ENSGT01150000286950"/>
<dbReference type="CDD" id="cd19769">
    <property type="entry name" value="Bbox2_TRIM16-like"/>
    <property type="match status" value="1"/>
</dbReference>
<dbReference type="Gene3D" id="3.30.160.60">
    <property type="entry name" value="Classic Zinc Finger"/>
    <property type="match status" value="1"/>
</dbReference>
<dbReference type="PROSITE" id="PS50089">
    <property type="entry name" value="ZF_RING_2"/>
    <property type="match status" value="1"/>
</dbReference>
<dbReference type="SUPFAM" id="SSF49899">
    <property type="entry name" value="Concanavalin A-like lectins/glucanases"/>
    <property type="match status" value="1"/>
</dbReference>
<evidence type="ECO:0000313" key="12">
    <source>
        <dbReference type="Proteomes" id="UP000694620"/>
    </source>
</evidence>
<dbReference type="Gene3D" id="3.30.40.10">
    <property type="entry name" value="Zinc/RING finger domain, C3HC4 (zinc finger)"/>
    <property type="match status" value="1"/>
</dbReference>
<feature type="domain" description="B30.2/SPRY" evidence="10">
    <location>
        <begin position="367"/>
        <end position="561"/>
    </location>
</feature>
<dbReference type="InterPro" id="IPR017907">
    <property type="entry name" value="Znf_RING_CS"/>
</dbReference>
<evidence type="ECO:0000256" key="6">
    <source>
        <dbReference type="PROSITE-ProRule" id="PRU00024"/>
    </source>
</evidence>
<gene>
    <name evidence="11" type="primary">LOC127529894</name>
</gene>
<dbReference type="PROSITE" id="PS50119">
    <property type="entry name" value="ZF_BBOX"/>
    <property type="match status" value="1"/>
</dbReference>
<dbReference type="GO" id="GO:0005737">
    <property type="term" value="C:cytoplasm"/>
    <property type="evidence" value="ECO:0007669"/>
    <property type="project" value="UniProtKB-ARBA"/>
</dbReference>
<dbReference type="InterPro" id="IPR003877">
    <property type="entry name" value="SPRY_dom"/>
</dbReference>
<dbReference type="SMART" id="SM00589">
    <property type="entry name" value="PRY"/>
    <property type="match status" value="1"/>
</dbReference>
<feature type="coiled-coil region" evidence="7">
    <location>
        <begin position="247"/>
        <end position="296"/>
    </location>
</feature>
<accession>A0A8C4SYK7</accession>
<keyword evidence="1" id="KW-0399">Innate immunity</keyword>
<evidence type="ECO:0000256" key="3">
    <source>
        <dbReference type="ARBA" id="ARBA00022771"/>
    </source>
</evidence>
<dbReference type="InterPro" id="IPR051051">
    <property type="entry name" value="E3_ubiq-ligase_TRIM/RNF"/>
</dbReference>
<reference evidence="11" key="3">
    <citation type="submission" date="2025-09" db="UniProtKB">
        <authorList>
            <consortium name="Ensembl"/>
        </authorList>
    </citation>
    <scope>IDENTIFICATION</scope>
</reference>
<dbReference type="Gene3D" id="2.60.120.920">
    <property type="match status" value="1"/>
</dbReference>
<evidence type="ECO:0000259" key="8">
    <source>
        <dbReference type="PROSITE" id="PS50089"/>
    </source>
</evidence>
<dbReference type="InterPro" id="IPR000315">
    <property type="entry name" value="Znf_B-box"/>
</dbReference>
<dbReference type="PROSITE" id="PS00518">
    <property type="entry name" value="ZF_RING_1"/>
    <property type="match status" value="1"/>
</dbReference>
<evidence type="ECO:0000256" key="1">
    <source>
        <dbReference type="ARBA" id="ARBA00022588"/>
    </source>
</evidence>
<proteinExistence type="predicted"/>
<evidence type="ECO:0000256" key="7">
    <source>
        <dbReference type="SAM" id="Coils"/>
    </source>
</evidence>
<reference evidence="11" key="1">
    <citation type="submission" date="2021-06" db="EMBL/GenBank/DDBJ databases">
        <authorList>
            <consortium name="Wellcome Sanger Institute Data Sharing"/>
        </authorList>
    </citation>
    <scope>NUCLEOTIDE SEQUENCE [LARGE SCALE GENOMIC DNA]</scope>
</reference>
<dbReference type="PANTHER" id="PTHR25465">
    <property type="entry name" value="B-BOX DOMAIN CONTAINING"/>
    <property type="match status" value="1"/>
</dbReference>
<dbReference type="GO" id="GO:0045087">
    <property type="term" value="P:innate immune response"/>
    <property type="evidence" value="ECO:0007669"/>
    <property type="project" value="UniProtKB-KW"/>
</dbReference>
<keyword evidence="7" id="KW-0175">Coiled coil</keyword>
<feature type="domain" description="B box-type" evidence="9">
    <location>
        <begin position="149"/>
        <end position="189"/>
    </location>
</feature>
<feature type="domain" description="RING-type" evidence="8">
    <location>
        <begin position="15"/>
        <end position="55"/>
    </location>
</feature>
<dbReference type="SMART" id="SM00449">
    <property type="entry name" value="SPRY"/>
    <property type="match status" value="1"/>
</dbReference>
<evidence type="ECO:0000256" key="2">
    <source>
        <dbReference type="ARBA" id="ARBA00022723"/>
    </source>
</evidence>
<dbReference type="Proteomes" id="UP000694620">
    <property type="component" value="Chromosome 12"/>
</dbReference>
<keyword evidence="12" id="KW-1185">Reference proteome</keyword>
<dbReference type="Pfam" id="PF00622">
    <property type="entry name" value="SPRY"/>
    <property type="match status" value="1"/>
</dbReference>
<dbReference type="Pfam" id="PF13765">
    <property type="entry name" value="PRY"/>
    <property type="match status" value="1"/>
</dbReference>
<dbReference type="InterPro" id="IPR043136">
    <property type="entry name" value="B30.2/SPRY_sf"/>
</dbReference>
<dbReference type="PROSITE" id="PS50188">
    <property type="entry name" value="B302_SPRY"/>
    <property type="match status" value="1"/>
</dbReference>
<evidence type="ECO:0000259" key="10">
    <source>
        <dbReference type="PROSITE" id="PS50188"/>
    </source>
</evidence>
<dbReference type="Pfam" id="PF25600">
    <property type="entry name" value="TRIM_CC"/>
    <property type="match status" value="1"/>
</dbReference>
<sequence length="562" mass="64818">MAGANISASDDLVTCPVCLDPLRDPVSLPCGHSYCMKCISDFWDQNRECQCPQCRQPFSPRPELRRNTVLAEIVQKLKKAEHLTSEMSSLPPSHVESRGVECDACPGIKLTAQKSCLTCLASFCETHIQPHYEIPAWRNHKLVNPIGSMQDKICSEHHKALDIFCRTDDMCICYLCVATDHKSHDTVEPQHERTLKETLLGETLIQIREKIHVRERKLADTKQCVDQIKVSADREVQTNNQSLARFISTLEQKCATMTQQIREQEEKETEMSKELMERLKKEIEALKRRDGELIELSMTNDHIYFLQKFSSLCSIPVDDNSLAIIVTAEFSTDLLRKELFHLKDDQEKCKEWKLVKFVPTVAEAPVYILLPPPPHSREEFLHYSCQLKLDSKSAHKYLDLSEENTLVKWSGMNPSFVDHPDKFDYYEQVLCKEGLTGIRCYWEVVWNRGAVIGVTYKGISRKGKGTECGLGYNDKSWVLMCSDYGFSVWHNNKESKIISPCCPKIGIYLDREAGLLSFYAISEKMTLLYSFQTTFTEPLYPAFRLCYSYTYYNFYFRICKLR</sequence>
<dbReference type="InterPro" id="IPR013083">
    <property type="entry name" value="Znf_RING/FYVE/PHD"/>
</dbReference>
<reference evidence="11" key="2">
    <citation type="submission" date="2025-08" db="UniProtKB">
        <authorList>
            <consortium name="Ensembl"/>
        </authorList>
    </citation>
    <scope>IDENTIFICATION</scope>
</reference>
<dbReference type="InterPro" id="IPR013320">
    <property type="entry name" value="ConA-like_dom_sf"/>
</dbReference>
<dbReference type="SUPFAM" id="SSF57850">
    <property type="entry name" value="RING/U-box"/>
    <property type="match status" value="1"/>
</dbReference>
<dbReference type="InterPro" id="IPR001870">
    <property type="entry name" value="B30.2/SPRY"/>
</dbReference>
<dbReference type="CDD" id="cd16040">
    <property type="entry name" value="SPRY_PRY_SNTX"/>
    <property type="match status" value="1"/>
</dbReference>
<keyword evidence="5" id="KW-0391">Immunity</keyword>
<dbReference type="Ensembl" id="ENSECRT00000024764.1">
    <property type="protein sequence ID" value="ENSECRP00000024231.1"/>
    <property type="gene ID" value="ENSECRG00000016407.1"/>
</dbReference>
<dbReference type="Pfam" id="PF15227">
    <property type="entry name" value="zf-C3HC4_4"/>
    <property type="match status" value="1"/>
</dbReference>
<evidence type="ECO:0008006" key="13">
    <source>
        <dbReference type="Google" id="ProtNLM"/>
    </source>
</evidence>
<dbReference type="InterPro" id="IPR003879">
    <property type="entry name" value="Butyrophylin_SPRY"/>
</dbReference>
<name>A0A8C4SYK7_ERPCA</name>
<keyword evidence="3 6" id="KW-0863">Zinc-finger</keyword>
<protein>
    <recommendedName>
        <fullName evidence="13">Tripartite motif-containing protein 16-like</fullName>
    </recommendedName>
</protein>